<feature type="domain" description="Trichome birefringence-like C-terminal" evidence="8">
    <location>
        <begin position="178"/>
        <end position="454"/>
    </location>
</feature>
<dbReference type="GO" id="GO:0016413">
    <property type="term" value="F:O-acetyltransferase activity"/>
    <property type="evidence" value="ECO:0007669"/>
    <property type="project" value="InterPro"/>
</dbReference>
<evidence type="ECO:0000313" key="11">
    <source>
        <dbReference type="Proteomes" id="UP000283530"/>
    </source>
</evidence>
<dbReference type="InterPro" id="IPR029962">
    <property type="entry name" value="TBL"/>
</dbReference>
<dbReference type="EMBL" id="QPKB01000003">
    <property type="protein sequence ID" value="RWR81292.1"/>
    <property type="molecule type" value="Genomic_DNA"/>
</dbReference>
<dbReference type="Proteomes" id="UP000283530">
    <property type="component" value="Unassembled WGS sequence"/>
</dbReference>
<feature type="domain" description="Trichome birefringence-like C-terminal" evidence="8">
    <location>
        <begin position="617"/>
        <end position="886"/>
    </location>
</feature>
<feature type="domain" description="Trichome birefringence-like C-terminal" evidence="8">
    <location>
        <begin position="1045"/>
        <end position="1321"/>
    </location>
</feature>
<feature type="transmembrane region" description="Helical" evidence="7">
    <location>
        <begin position="30"/>
        <end position="49"/>
    </location>
</feature>
<feature type="transmembrane region" description="Helical" evidence="7">
    <location>
        <begin position="471"/>
        <end position="491"/>
    </location>
</feature>
<keyword evidence="3 7" id="KW-0812">Transmembrane</keyword>
<gene>
    <name evidence="10" type="ORF">CKAN_00996800</name>
</gene>
<organism evidence="10 11">
    <name type="scientific">Cinnamomum micranthum f. kanehirae</name>
    <dbReference type="NCBI Taxonomy" id="337451"/>
    <lineage>
        <taxon>Eukaryota</taxon>
        <taxon>Viridiplantae</taxon>
        <taxon>Streptophyta</taxon>
        <taxon>Embryophyta</taxon>
        <taxon>Tracheophyta</taxon>
        <taxon>Spermatophyta</taxon>
        <taxon>Magnoliopsida</taxon>
        <taxon>Magnoliidae</taxon>
        <taxon>Laurales</taxon>
        <taxon>Lauraceae</taxon>
        <taxon>Cinnamomum</taxon>
    </lineage>
</organism>
<feature type="domain" description="Trichome birefringence-like N-terminal" evidence="9">
    <location>
        <begin position="123"/>
        <end position="176"/>
    </location>
</feature>
<dbReference type="PANTHER" id="PTHR32285">
    <property type="entry name" value="PROTEIN TRICHOME BIREFRINGENCE-LIKE 9-RELATED"/>
    <property type="match status" value="1"/>
</dbReference>
<evidence type="ECO:0000256" key="5">
    <source>
        <dbReference type="ARBA" id="ARBA00022989"/>
    </source>
</evidence>
<keyword evidence="5 7" id="KW-1133">Transmembrane helix</keyword>
<feature type="transmembrane region" description="Helical" evidence="7">
    <location>
        <begin position="917"/>
        <end position="934"/>
    </location>
</feature>
<dbReference type="Pfam" id="PF13839">
    <property type="entry name" value="PC-Esterase"/>
    <property type="match status" value="3"/>
</dbReference>
<accession>A0A443NS11</accession>
<dbReference type="Pfam" id="PF14416">
    <property type="entry name" value="PMR5N"/>
    <property type="match status" value="3"/>
</dbReference>
<keyword evidence="4" id="KW-0735">Signal-anchor</keyword>
<dbReference type="GO" id="GO:0016020">
    <property type="term" value="C:membrane"/>
    <property type="evidence" value="ECO:0007669"/>
    <property type="project" value="UniProtKB-SubCell"/>
</dbReference>
<dbReference type="InterPro" id="IPR025846">
    <property type="entry name" value="TBL_N"/>
</dbReference>
<name>A0A443NS11_9MAGN</name>
<keyword evidence="6 7" id="KW-0472">Membrane</keyword>
<dbReference type="PANTHER" id="PTHR32285:SF202">
    <property type="entry name" value="PROTEIN TRICHOME BIREFRINGENCE-LIKE 35"/>
    <property type="match status" value="1"/>
</dbReference>
<comment type="similarity">
    <text evidence="2">Belongs to the PC-esterase family. TBL subfamily.</text>
</comment>
<dbReference type="InterPro" id="IPR026057">
    <property type="entry name" value="TBL_C"/>
</dbReference>
<comment type="caution">
    <text evidence="10">The sequence shown here is derived from an EMBL/GenBank/DDBJ whole genome shotgun (WGS) entry which is preliminary data.</text>
</comment>
<sequence>MRILILCCKTLSFFIWGAIKMQRWSRKKPPFPLLASLFCVFVVASILYNENNRQFHVKREAASLYPSFPTPLPRNISAHKTKRADFGRLDWSKACISTRSHSVHEAGISRTLKSDQWDEGPRSCDIFSGRWVFDNDSHPLYNESDCPYMSDQLACQKHGRPDSTYQKWRWQPHNCNLKRWNGTEMLEKLRGKRLMFVGDSLNRGQWISMVCLLQSAIGNGKKSMSPNAALTIFRAEEYNATVEFYWAPLIVESNSDDPVNHRLDSRIIRPDSVLKHASEWEKADILVFNTYLWWRQGNIKLLWSDEEDGVCEELSGIGAMKLALEAWAEWVASNVDPCKKRIFYVTMSREWQPGSEGNCLHEKVPIDRESYWGSGSDVPTMDMVEKVLGQLRSKVSVINITQLSEYRKDGHPSIYRKFWETFSPQQLANPVSYADCIHWCLPGVPDVWNEFLFNLFNKKKKKKMKLWSRKYPSFLLLASLFCVFFAASILYNGNKWQFHEKREAPSAYTFPPPDISPHRIKKTDFGSLDWSKACTSTRNYSVHEAGISQTLKSNHWSRSPTSCDISSGRWVFDNASYPLYNERNCKYNSDQFACKKYGRPDSTYQKWRWQPHNCNLKRWNGTEMLEKLRGKRMMFVGDSLNRGQWTSMVCLLQSAIGNGKKWMSPTSSLTIFKTEEYNATVEFYWAPLIVESNSDHPFNHRLKTRIIRPDSVLKHASVWEEADILIFNTYLWWRTGNVKLLWSSEENGVCEDLTGIEAMKFALETWAEWVASIVDTHKKKVFFVTMSREWQPGSEGNCLHEETPIEQEGFWGSGSDVPTMRVLDDVLGRLGSKVSVINITQLSEYRKDGHPTIYRKFWETFSPQQLSNPASYADCFHWCLPGVPDSSIFGSWLQSSSFFLHLIGMKMQLWTRKKPSFLLVSSLFCVFVVASIIYNGNDWQFRVEIEAPSDTDFEALAWSKACISTRNYSVHEAGISQSSKSKNWRGSPTSCDIFSGRWVFDNASYPLYNELDCEYNSDQFACQKYGRPDLMYQKWRWQPHNCNLKRWNGTEMLEKLRGKRMMFVGDSLNRGQWTSMVCLLQSAIGDGKKSMSPNAALTIFRAEEYNATVEFHWAPLIVESNSDHPFKHRLKSRIIRPDSILKHASVWEKADIIIFNTYLWWRTGNVKLLWSSEENGVCEDLSGIEAMKFALKTWAEWVNSTVDTHKKRVFFVTMSREWQPGSEGNCLHEETPIEKEGFWGSGSDVPTMRVLDDVLGRLRSKVSVINITQLSEYRKDGHTSIYRKFWEKFSPERLSNSASYADCFHWCLPGVPDVWNELLFNLL</sequence>
<protein>
    <submittedName>
        <fullName evidence="10">Protein trichome birefringence-like protein 35</fullName>
    </submittedName>
</protein>
<reference evidence="10 11" key="1">
    <citation type="journal article" date="2019" name="Nat. Plants">
        <title>Stout camphor tree genome fills gaps in understanding of flowering plant genome evolution.</title>
        <authorList>
            <person name="Chaw S.M."/>
            <person name="Liu Y.C."/>
            <person name="Wu Y.W."/>
            <person name="Wang H.Y."/>
            <person name="Lin C.I."/>
            <person name="Wu C.S."/>
            <person name="Ke H.M."/>
            <person name="Chang L.Y."/>
            <person name="Hsu C.Y."/>
            <person name="Yang H.T."/>
            <person name="Sudianto E."/>
            <person name="Hsu M.H."/>
            <person name="Wu K.P."/>
            <person name="Wang L.N."/>
            <person name="Leebens-Mack J.H."/>
            <person name="Tsai I.J."/>
        </authorList>
    </citation>
    <scope>NUCLEOTIDE SEQUENCE [LARGE SCALE GENOMIC DNA]</scope>
    <source>
        <strain evidence="11">cv. Chaw 1501</strain>
        <tissue evidence="10">Young leaves</tissue>
    </source>
</reference>
<evidence type="ECO:0000259" key="9">
    <source>
        <dbReference type="Pfam" id="PF14416"/>
    </source>
</evidence>
<evidence type="ECO:0000256" key="6">
    <source>
        <dbReference type="ARBA" id="ARBA00023136"/>
    </source>
</evidence>
<evidence type="ECO:0000256" key="7">
    <source>
        <dbReference type="SAM" id="Phobius"/>
    </source>
</evidence>
<evidence type="ECO:0000256" key="4">
    <source>
        <dbReference type="ARBA" id="ARBA00022968"/>
    </source>
</evidence>
<evidence type="ECO:0000313" key="10">
    <source>
        <dbReference type="EMBL" id="RWR81292.1"/>
    </source>
</evidence>
<evidence type="ECO:0000256" key="2">
    <source>
        <dbReference type="ARBA" id="ARBA00007727"/>
    </source>
</evidence>
<evidence type="ECO:0000259" key="8">
    <source>
        <dbReference type="Pfam" id="PF13839"/>
    </source>
</evidence>
<comment type="subcellular location">
    <subcellularLocation>
        <location evidence="1">Membrane</location>
        <topology evidence="1">Single-pass membrane protein</topology>
    </subcellularLocation>
</comment>
<dbReference type="OrthoDB" id="2016263at2759"/>
<feature type="domain" description="Trichome birefringence-like N-terminal" evidence="9">
    <location>
        <begin position="562"/>
        <end position="615"/>
    </location>
</feature>
<dbReference type="GO" id="GO:0005794">
    <property type="term" value="C:Golgi apparatus"/>
    <property type="evidence" value="ECO:0007669"/>
    <property type="project" value="TreeGrafter"/>
</dbReference>
<feature type="domain" description="Trichome birefringence-like N-terminal" evidence="9">
    <location>
        <begin position="990"/>
        <end position="1043"/>
    </location>
</feature>
<evidence type="ECO:0000256" key="1">
    <source>
        <dbReference type="ARBA" id="ARBA00004167"/>
    </source>
</evidence>
<evidence type="ECO:0000256" key="3">
    <source>
        <dbReference type="ARBA" id="ARBA00022692"/>
    </source>
</evidence>
<keyword evidence="11" id="KW-1185">Reference proteome</keyword>
<proteinExistence type="inferred from homology"/>